<feature type="domain" description="Signal transduction histidine kinase subgroup 3 dimerisation and phosphoacceptor" evidence="7">
    <location>
        <begin position="187"/>
        <end position="253"/>
    </location>
</feature>
<keyword evidence="9" id="KW-1185">Reference proteome</keyword>
<dbReference type="InterPro" id="IPR003594">
    <property type="entry name" value="HATPase_dom"/>
</dbReference>
<evidence type="ECO:0000313" key="9">
    <source>
        <dbReference type="Proteomes" id="UP001622690"/>
    </source>
</evidence>
<evidence type="ECO:0000313" key="8">
    <source>
        <dbReference type="EMBL" id="WTO82750.1"/>
    </source>
</evidence>
<dbReference type="InterPro" id="IPR050482">
    <property type="entry name" value="Sensor_HK_TwoCompSys"/>
</dbReference>
<feature type="transmembrane region" description="Helical" evidence="5">
    <location>
        <begin position="121"/>
        <end position="139"/>
    </location>
</feature>
<dbReference type="PANTHER" id="PTHR24421">
    <property type="entry name" value="NITRATE/NITRITE SENSOR PROTEIN NARX-RELATED"/>
    <property type="match status" value="1"/>
</dbReference>
<feature type="transmembrane region" description="Helical" evidence="5">
    <location>
        <begin position="26"/>
        <end position="43"/>
    </location>
</feature>
<evidence type="ECO:0000256" key="4">
    <source>
        <dbReference type="SAM" id="MobiDB-lite"/>
    </source>
</evidence>
<feature type="region of interest" description="Disordered" evidence="4">
    <location>
        <begin position="380"/>
        <end position="399"/>
    </location>
</feature>
<dbReference type="Gene3D" id="1.20.5.1930">
    <property type="match status" value="1"/>
</dbReference>
<evidence type="ECO:0000259" key="7">
    <source>
        <dbReference type="Pfam" id="PF07730"/>
    </source>
</evidence>
<dbReference type="SUPFAM" id="SSF55874">
    <property type="entry name" value="ATPase domain of HSP90 chaperone/DNA topoisomerase II/histidine kinase"/>
    <property type="match status" value="1"/>
</dbReference>
<name>A0ABZ1IQZ1_9ACTN</name>
<evidence type="ECO:0000256" key="1">
    <source>
        <dbReference type="ARBA" id="ARBA00022679"/>
    </source>
</evidence>
<keyword evidence="3" id="KW-0902">Two-component regulatory system</keyword>
<dbReference type="Gene3D" id="3.30.565.10">
    <property type="entry name" value="Histidine kinase-like ATPase, C-terminal domain"/>
    <property type="match status" value="1"/>
</dbReference>
<evidence type="ECO:0000256" key="2">
    <source>
        <dbReference type="ARBA" id="ARBA00022777"/>
    </source>
</evidence>
<keyword evidence="1" id="KW-0808">Transferase</keyword>
<dbReference type="Proteomes" id="UP001622690">
    <property type="component" value="Chromosome"/>
</dbReference>
<dbReference type="PANTHER" id="PTHR24421:SF63">
    <property type="entry name" value="SENSOR HISTIDINE KINASE DESK"/>
    <property type="match status" value="1"/>
</dbReference>
<keyword evidence="5" id="KW-1133">Transmembrane helix</keyword>
<evidence type="ECO:0000256" key="3">
    <source>
        <dbReference type="ARBA" id="ARBA00023012"/>
    </source>
</evidence>
<dbReference type="EMBL" id="CP108125">
    <property type="protein sequence ID" value="WTO82750.1"/>
    <property type="molecule type" value="Genomic_DNA"/>
</dbReference>
<dbReference type="Pfam" id="PF02518">
    <property type="entry name" value="HATPase_c"/>
    <property type="match status" value="1"/>
</dbReference>
<reference evidence="8 9" key="1">
    <citation type="submission" date="2022-10" db="EMBL/GenBank/DDBJ databases">
        <title>The complete genomes of actinobacterial strains from the NBC collection.</title>
        <authorList>
            <person name="Joergensen T.S."/>
            <person name="Alvarez Arevalo M."/>
            <person name="Sterndorff E.B."/>
            <person name="Faurdal D."/>
            <person name="Vuksanovic O."/>
            <person name="Mourched A.-S."/>
            <person name="Charusanti P."/>
            <person name="Shaw S."/>
            <person name="Blin K."/>
            <person name="Weber T."/>
        </authorList>
    </citation>
    <scope>NUCLEOTIDE SEQUENCE [LARGE SCALE GENOMIC DNA]</scope>
    <source>
        <strain evidence="8 9">NBC_00206</strain>
    </source>
</reference>
<dbReference type="GO" id="GO:0016301">
    <property type="term" value="F:kinase activity"/>
    <property type="evidence" value="ECO:0007669"/>
    <property type="project" value="UniProtKB-KW"/>
</dbReference>
<feature type="transmembrane region" description="Helical" evidence="5">
    <location>
        <begin position="49"/>
        <end position="70"/>
    </location>
</feature>
<feature type="domain" description="Histidine kinase/HSP90-like ATPase" evidence="6">
    <location>
        <begin position="288"/>
        <end position="377"/>
    </location>
</feature>
<keyword evidence="2 8" id="KW-0418">Kinase</keyword>
<sequence length="399" mass="41746">MAWLFKHHKVACAAAGEERAPNGFSLLPWLLLGMGSLSNVFGGDAADPLLGGLGLLTFNSLYIYVTFRSFTRKTREAPSTRVALVLMTGVTCALALAYGGTWLLFFPLLGLATGAAVRFPHLRLAGAALGVLAGAVAVSRDGWDGLGIAYATWISTMVTAAILSLSDAVRQLRAAREELAHRAVEQERLRFSRDLHDLLGHTLSVIVVKAEAARRLTTRDVDAAQAQLTDIESVGRQALTEIREAVTGYRQGSLSREIDGAASALRAAGVEPVVRRSGPPPAPQAEALLGWVVREAATNVVRHSGASRCEIAVSGDGERVRVRVADDGRGTDRPRTTGGSGGTGLRGLAERLATAGGTLTAGPERGGFVVTAELPADAADAVEEPGTDGVPLAAGRPTY</sequence>
<feature type="transmembrane region" description="Helical" evidence="5">
    <location>
        <begin position="146"/>
        <end position="166"/>
    </location>
</feature>
<dbReference type="Pfam" id="PF07730">
    <property type="entry name" value="HisKA_3"/>
    <property type="match status" value="1"/>
</dbReference>
<accession>A0ABZ1IQZ1</accession>
<proteinExistence type="predicted"/>
<dbReference type="InterPro" id="IPR036890">
    <property type="entry name" value="HATPase_C_sf"/>
</dbReference>
<gene>
    <name evidence="8" type="ORF">OHU27_10055</name>
</gene>
<keyword evidence="5" id="KW-0812">Transmembrane</keyword>
<dbReference type="RefSeq" id="WP_406257401.1">
    <property type="nucleotide sequence ID" value="NZ_CP108125.1"/>
</dbReference>
<dbReference type="InterPro" id="IPR011712">
    <property type="entry name" value="Sig_transdc_His_kin_sub3_dim/P"/>
</dbReference>
<dbReference type="CDD" id="cd16917">
    <property type="entry name" value="HATPase_UhpB-NarQ-NarX-like"/>
    <property type="match status" value="1"/>
</dbReference>
<protein>
    <submittedName>
        <fullName evidence="8">Histidine kinase</fullName>
    </submittedName>
</protein>
<organism evidence="8 9">
    <name type="scientific">Streptomyces nigra</name>
    <dbReference type="NCBI Taxonomy" id="1827580"/>
    <lineage>
        <taxon>Bacteria</taxon>
        <taxon>Bacillati</taxon>
        <taxon>Actinomycetota</taxon>
        <taxon>Actinomycetes</taxon>
        <taxon>Kitasatosporales</taxon>
        <taxon>Streptomycetaceae</taxon>
        <taxon>Streptomyces</taxon>
    </lineage>
</organism>
<feature type="transmembrane region" description="Helical" evidence="5">
    <location>
        <begin position="82"/>
        <end position="109"/>
    </location>
</feature>
<evidence type="ECO:0000259" key="6">
    <source>
        <dbReference type="Pfam" id="PF02518"/>
    </source>
</evidence>
<evidence type="ECO:0000256" key="5">
    <source>
        <dbReference type="SAM" id="Phobius"/>
    </source>
</evidence>
<keyword evidence="5" id="KW-0472">Membrane</keyword>